<dbReference type="EMBL" id="NFJX01000011">
    <property type="protein sequence ID" value="OUP17938.1"/>
    <property type="molecule type" value="Genomic_DNA"/>
</dbReference>
<proteinExistence type="predicted"/>
<evidence type="ECO:0008006" key="12">
    <source>
        <dbReference type="Google" id="ProtNLM"/>
    </source>
</evidence>
<reference evidence="2 7" key="1">
    <citation type="submission" date="2015-09" db="EMBL/GenBank/DDBJ databases">
        <authorList>
            <consortium name="Pathogen Informatics"/>
        </authorList>
    </citation>
    <scope>NUCLEOTIDE SEQUENCE [LARGE SCALE GENOMIC DNA]</scope>
    <source>
        <strain evidence="2 7">2789STDY5834948</strain>
    </source>
</reference>
<reference evidence="5" key="3">
    <citation type="journal article" date="2018" name="BMC Genomics">
        <title>Whole genome sequencing and function prediction of 133 gut anaerobes isolated from chicken caecum in pure cultures.</title>
        <authorList>
            <person name="Medvecky M."/>
            <person name="Cejkova D."/>
            <person name="Polansky O."/>
            <person name="Karasova D."/>
            <person name="Kubasova T."/>
            <person name="Cizek A."/>
            <person name="Rychlik I."/>
        </authorList>
    </citation>
    <scope>NUCLEOTIDE SEQUENCE</scope>
    <source>
        <strain evidence="5">An199</strain>
    </source>
</reference>
<name>A0A174WDP9_PARDI</name>
<evidence type="ECO:0000313" key="7">
    <source>
        <dbReference type="Proteomes" id="UP000095332"/>
    </source>
</evidence>
<dbReference type="AlphaFoldDB" id="A0A174WDP9"/>
<dbReference type="Proteomes" id="UP000095332">
    <property type="component" value="Unassembled WGS sequence"/>
</dbReference>
<organism evidence="2 7">
    <name type="scientific">Parabacteroides distasonis</name>
    <dbReference type="NCBI Taxonomy" id="823"/>
    <lineage>
        <taxon>Bacteria</taxon>
        <taxon>Pseudomonadati</taxon>
        <taxon>Bacteroidota</taxon>
        <taxon>Bacteroidia</taxon>
        <taxon>Bacteroidales</taxon>
        <taxon>Tannerellaceae</taxon>
        <taxon>Parabacteroides</taxon>
    </lineage>
</organism>
<feature type="signal peptide" evidence="1">
    <location>
        <begin position="1"/>
        <end position="22"/>
    </location>
</feature>
<accession>A0A174WDP9</accession>
<protein>
    <recommendedName>
        <fullName evidence="12">Peptidase M26</fullName>
    </recommendedName>
</protein>
<dbReference type="EMBL" id="WKMW01000016">
    <property type="protein sequence ID" value="MRY85612.1"/>
    <property type="molecule type" value="Genomic_DNA"/>
</dbReference>
<dbReference type="EMBL" id="WKMX01000016">
    <property type="protein sequence ID" value="MRZ07725.1"/>
    <property type="molecule type" value="Genomic_DNA"/>
</dbReference>
<evidence type="ECO:0000313" key="4">
    <source>
        <dbReference type="EMBL" id="MRZ07725.1"/>
    </source>
</evidence>
<evidence type="ECO:0000313" key="6">
    <source>
        <dbReference type="EMBL" id="QJE29641.1"/>
    </source>
</evidence>
<evidence type="ECO:0000256" key="1">
    <source>
        <dbReference type="SAM" id="SignalP"/>
    </source>
</evidence>
<dbReference type="EMBL" id="CZBM01000012">
    <property type="protein sequence ID" value="CUQ42547.1"/>
    <property type="molecule type" value="Genomic_DNA"/>
</dbReference>
<evidence type="ECO:0000313" key="5">
    <source>
        <dbReference type="EMBL" id="OUP17938.1"/>
    </source>
</evidence>
<dbReference type="PROSITE" id="PS51257">
    <property type="entry name" value="PROKAR_LIPOPROTEIN"/>
    <property type="match status" value="1"/>
</dbReference>
<reference evidence="6 11" key="5">
    <citation type="submission" date="2020-04" db="EMBL/GenBank/DDBJ databases">
        <title>Complete Genomes and Methylome analysis of CBBP consortium that reverse antibiotic-induced susceptibility to vancomycin-resistant Enterococcus faecium infection.</title>
        <authorList>
            <person name="Fomenkov A."/>
            <person name="Zhang Z."/>
            <person name="Pamer E."/>
            <person name="Roberts R.J."/>
        </authorList>
    </citation>
    <scope>NUCLEOTIDE SEQUENCE [LARGE SCALE GENOMIC DNA]</scope>
    <source>
        <strain evidence="11">CBBP</strain>
        <strain evidence="6">CBBP-1</strain>
    </source>
</reference>
<sequence length="985" mass="104011">MKKTSWPFYLFCLCGLLLLACQDDNDSGVTPPGNGDTFEGSQYVITLQDETENFHYPEFICTMRTEDGTVITRRGGHIRLDGQSILTLDTGLKEGIYRLLYLTTPVVTEAEADTTWNEYGLGCRIEISKGTVRVLDPYNKMANLSGSGTAEDPFIISSYDHLKRLRSMTNDQTQNEFLTASTYFLQIADINMDKASYDSDHQFGWLSIGNVPNNPFRGIYDGNGYKIKNLWATRQNSTGIALFGYTEKAIFKHVWMENPKMEGNFAVGALVGGAVSAGDMRDKTSLIGCTTSGGYIKASKGSVGAGGLVGVVDLYGMIAMDSCVNTSTPVSGSYGVGGLLGVGSLYSQSYLQQCENHASVSSDYTGAGGLVGSVDSLSILGCVNTGDITGSKAYNPSDASNGGYATGGIAGGTGVSYIYASTNEGNIDGYIGVGGIIGSTRLGSDELLFNNTLVKSCGNTGAVSGKSSVGGICGEAQLGCYAVYNTGAVSASASGSFVGGIAGNTSIAVVHNALNTGKVSGNNSESAGGVVGKVTWGAFFASQNFGDLDVNANYAGGIIGLAGNYTMINYCGNMGYILNSGTGPTGGLVGEIGDPREWSSEAIASCVIGSVECMLGILGPVIAVAGSALETAATTGEKIFKGIVHVLHVGETVADWLLLVADKTMFRIGVSEMLSEEEAELMEASLKAKVSEIDGAINDKMANIRNGYALSAGILPSSLNQGTATDFINNTNTLLTFYETSDDNNNTINYNINHKREERYEHIEQSKHIKEIVQKVIAGVCICAAATAGVVSGIATGGTTTAAVFATIGTVATLVGGVNAIVEGATDYQNNAVIISQCVNMGRVKADNASRIGGIVGHMQQYGIVKDCLNGGRYEGNSTKAGGIVGRGDSRFEAHNCLNVGDKWKDPLINSYGDFTSLSNLYYYGQPVIYENNSYLTNLSIDELCDPKKYKNWDINKTNSIWHVTESKGNFPVPFHSEMEEEIKE</sequence>
<reference evidence="9 10" key="4">
    <citation type="journal article" date="2019" name="Nat. Med.">
        <title>A library of human gut bacterial isolates paired with longitudinal multiomics data enables mechanistic microbiome research.</title>
        <authorList>
            <person name="Poyet M."/>
            <person name="Groussin M."/>
            <person name="Gibbons S.M."/>
            <person name="Avila-Pacheco J."/>
            <person name="Jiang X."/>
            <person name="Kearney S.M."/>
            <person name="Perrotta A.R."/>
            <person name="Berdy B."/>
            <person name="Zhao S."/>
            <person name="Lieberman T.D."/>
            <person name="Swanson P.K."/>
            <person name="Smith M."/>
            <person name="Roesemann S."/>
            <person name="Alexander J.E."/>
            <person name="Rich S.A."/>
            <person name="Livny J."/>
            <person name="Vlamakis H."/>
            <person name="Clish C."/>
            <person name="Bullock K."/>
            <person name="Deik A."/>
            <person name="Scott J."/>
            <person name="Pierce K.A."/>
            <person name="Xavier R.J."/>
            <person name="Alm E.J."/>
        </authorList>
    </citation>
    <scope>NUCLEOTIDE SEQUENCE [LARGE SCALE GENOMIC DNA]</scope>
    <source>
        <strain evidence="4 10">BIOML-A10</strain>
        <strain evidence="3 9">BIOML-A11</strain>
    </source>
</reference>
<dbReference type="Proteomes" id="UP000195950">
    <property type="component" value="Unassembled WGS sequence"/>
</dbReference>
<evidence type="ECO:0000313" key="9">
    <source>
        <dbReference type="Proteomes" id="UP000450599"/>
    </source>
</evidence>
<dbReference type="Proteomes" id="UP000471216">
    <property type="component" value="Unassembled WGS sequence"/>
</dbReference>
<reference evidence="8" key="2">
    <citation type="submission" date="2017-04" db="EMBL/GenBank/DDBJ databases">
        <title>Function of individual gut microbiota members based on whole genome sequencing of pure cultures obtained from chicken caecum.</title>
        <authorList>
            <person name="Medvecky M."/>
            <person name="Cejkova D."/>
            <person name="Polansky O."/>
            <person name="Karasova D."/>
            <person name="Kubasova T."/>
            <person name="Cizek A."/>
            <person name="Rychlik I."/>
        </authorList>
    </citation>
    <scope>NUCLEOTIDE SEQUENCE [LARGE SCALE GENOMIC DNA]</scope>
    <source>
        <strain evidence="8">An199</strain>
    </source>
</reference>
<dbReference type="Proteomes" id="UP000450599">
    <property type="component" value="Unassembled WGS sequence"/>
</dbReference>
<dbReference type="Proteomes" id="UP000501982">
    <property type="component" value="Chromosome"/>
</dbReference>
<dbReference type="RefSeq" id="WP_057328947.1">
    <property type="nucleotide sequence ID" value="NZ_CP051672.1"/>
</dbReference>
<keyword evidence="1" id="KW-0732">Signal</keyword>
<dbReference type="Gene3D" id="2.160.20.110">
    <property type="match status" value="3"/>
</dbReference>
<evidence type="ECO:0000313" key="2">
    <source>
        <dbReference type="EMBL" id="CUQ42547.1"/>
    </source>
</evidence>
<feature type="chain" id="PRO_5014252995" description="Peptidase M26" evidence="1">
    <location>
        <begin position="23"/>
        <end position="985"/>
    </location>
</feature>
<dbReference type="EMBL" id="CP051672">
    <property type="protein sequence ID" value="QJE29641.1"/>
    <property type="molecule type" value="Genomic_DNA"/>
</dbReference>
<evidence type="ECO:0000313" key="10">
    <source>
        <dbReference type="Proteomes" id="UP000471216"/>
    </source>
</evidence>
<evidence type="ECO:0000313" key="8">
    <source>
        <dbReference type="Proteomes" id="UP000195950"/>
    </source>
</evidence>
<gene>
    <name evidence="5" type="ORF">B5F32_12820</name>
    <name evidence="2" type="ORF">ERS852560_02799</name>
    <name evidence="4" type="ORF">GKD54_16215</name>
    <name evidence="3" type="ORF">GKD58_15320</name>
    <name evidence="6" type="ORF">HHO38_15645</name>
</gene>
<evidence type="ECO:0000313" key="3">
    <source>
        <dbReference type="EMBL" id="MRY85612.1"/>
    </source>
</evidence>
<evidence type="ECO:0000313" key="11">
    <source>
        <dbReference type="Proteomes" id="UP000501982"/>
    </source>
</evidence>